<evidence type="ECO:0000313" key="2">
    <source>
        <dbReference type="EMBL" id="QPC82896.1"/>
    </source>
</evidence>
<proteinExistence type="predicted"/>
<keyword evidence="1" id="KW-0472">Membrane</keyword>
<dbReference type="Proteomes" id="UP000594468">
    <property type="component" value="Chromosome"/>
</dbReference>
<evidence type="ECO:0000313" key="3">
    <source>
        <dbReference type="Proteomes" id="UP000594468"/>
    </source>
</evidence>
<dbReference type="InterPro" id="IPR023296">
    <property type="entry name" value="Glyco_hydro_beta-prop_sf"/>
</dbReference>
<dbReference type="EMBL" id="CP062983">
    <property type="protein sequence ID" value="QPC82896.1"/>
    <property type="molecule type" value="Genomic_DNA"/>
</dbReference>
<organism evidence="2 3">
    <name type="scientific">Phototrophicus methaneseepsis</name>
    <dbReference type="NCBI Taxonomy" id="2710758"/>
    <lineage>
        <taxon>Bacteria</taxon>
        <taxon>Bacillati</taxon>
        <taxon>Chloroflexota</taxon>
        <taxon>Candidatus Thermofontia</taxon>
        <taxon>Phototrophicales</taxon>
        <taxon>Phototrophicaceae</taxon>
        <taxon>Phototrophicus</taxon>
    </lineage>
</organism>
<keyword evidence="3" id="KW-1185">Reference proteome</keyword>
<name>A0A7S8E9K5_9CHLR</name>
<dbReference type="Gene3D" id="2.115.10.20">
    <property type="entry name" value="Glycosyl hydrolase domain, family 43"/>
    <property type="match status" value="1"/>
</dbReference>
<dbReference type="SUPFAM" id="SSF75005">
    <property type="entry name" value="Arabinanase/levansucrase/invertase"/>
    <property type="match status" value="1"/>
</dbReference>
<feature type="transmembrane region" description="Helical" evidence="1">
    <location>
        <begin position="12"/>
        <end position="34"/>
    </location>
</feature>
<reference evidence="2 3" key="1">
    <citation type="submission" date="2020-02" db="EMBL/GenBank/DDBJ databases">
        <authorList>
            <person name="Zheng R.K."/>
            <person name="Sun C.M."/>
        </authorList>
    </citation>
    <scope>NUCLEOTIDE SEQUENCE [LARGE SCALE GENOMIC DNA]</scope>
    <source>
        <strain evidence="3">rifampicinis</strain>
    </source>
</reference>
<gene>
    <name evidence="2" type="ORF">G4Y79_00560</name>
</gene>
<dbReference type="KEGG" id="pmet:G4Y79_00560"/>
<accession>A0A7S8E9K5</accession>
<keyword evidence="1" id="KW-1133">Transmembrane helix</keyword>
<keyword evidence="1" id="KW-0812">Transmembrane</keyword>
<sequence length="389" mass="43285">MKLRCDLCNSHVGLRCGFLYIRLFGLLLLISGSVQAQSTPPTLEDFWEGRAEWVVDVADVGLPIGESDTLAISDDTYWSYLHGSNQSHGVIDQCGQAVEFPGCTVRWESTDDGQTFTLPVAVCMMTCETCPCDDNRDHITAQQYPRVVATDDLFYMAYEWHAQTILRTSEDGINWSDWVYLRVPGGTWPPSYAPCSETERIGAHPFIRGQADGCLVGAPPGLYIEGDTIYVFVEAGSAPAHMRCYKGDRHGPLDDLQVCETDPLFGGATEYGPVDILGAAANPYFDFRYISSADVLHVGEHYYMFYEGIRGPDQLERGMDTQFALGLARSTTNAIDGPWERYTDNPIIQDLGFNVGIGHADVIVIEGVTYLYTATDEDTRGRYVLRWKE</sequence>
<evidence type="ECO:0000256" key="1">
    <source>
        <dbReference type="SAM" id="Phobius"/>
    </source>
</evidence>
<dbReference type="RefSeq" id="WP_195170965.1">
    <property type="nucleotide sequence ID" value="NZ_CP062983.1"/>
</dbReference>
<protein>
    <submittedName>
        <fullName evidence="2">Uncharacterized protein</fullName>
    </submittedName>
</protein>
<dbReference type="AlphaFoldDB" id="A0A7S8E9K5"/>